<name>A0A177J754_SPHYA</name>
<dbReference type="RefSeq" id="WP_063977069.1">
    <property type="nucleotide sequence ID" value="NZ_LSTR01000090.1"/>
</dbReference>
<sequence>MADLIIPLKGIYFDQIARGEKREEYRLVTDYWMKRLYGRHYDRVVLTRGYPKGGGVEGATRLTREWRRWEFRDIQHPHFGPIVVRVFAIDVSVPA</sequence>
<dbReference type="OrthoDB" id="9133299at2"/>
<protein>
    <submittedName>
        <fullName evidence="1">RNA-binding protein</fullName>
    </submittedName>
</protein>
<evidence type="ECO:0000313" key="1">
    <source>
        <dbReference type="EMBL" id="OAH36963.1"/>
    </source>
</evidence>
<dbReference type="Proteomes" id="UP000077262">
    <property type="component" value="Unassembled WGS sequence"/>
</dbReference>
<reference evidence="1 2" key="1">
    <citation type="submission" date="2016-02" db="EMBL/GenBank/DDBJ databases">
        <authorList>
            <person name="Wen L."/>
            <person name="He K."/>
            <person name="Yang H."/>
        </authorList>
    </citation>
    <scope>NUCLEOTIDE SEQUENCE [LARGE SCALE GENOMIC DNA]</scope>
    <source>
        <strain evidence="1 2">CD09_2</strain>
    </source>
</reference>
<comment type="caution">
    <text evidence="1">The sequence shown here is derived from an EMBL/GenBank/DDBJ whole genome shotgun (WGS) entry which is preliminary data.</text>
</comment>
<organism evidence="1 2">
    <name type="scientific">Sphingobium yanoikuyae</name>
    <name type="common">Sphingomonas yanoikuyae</name>
    <dbReference type="NCBI Taxonomy" id="13690"/>
    <lineage>
        <taxon>Bacteria</taxon>
        <taxon>Pseudomonadati</taxon>
        <taxon>Pseudomonadota</taxon>
        <taxon>Alphaproteobacteria</taxon>
        <taxon>Sphingomonadales</taxon>
        <taxon>Sphingomonadaceae</taxon>
        <taxon>Sphingobium</taxon>
    </lineage>
</organism>
<dbReference type="EMBL" id="LSTR01000090">
    <property type="protein sequence ID" value="OAH36963.1"/>
    <property type="molecule type" value="Genomic_DNA"/>
</dbReference>
<accession>A0A177J754</accession>
<proteinExistence type="predicted"/>
<dbReference type="AlphaFoldDB" id="A0A177J754"/>
<gene>
    <name evidence="1" type="ORF">AX777_18160</name>
</gene>
<evidence type="ECO:0000313" key="2">
    <source>
        <dbReference type="Proteomes" id="UP000077262"/>
    </source>
</evidence>